<reference evidence="3" key="2">
    <citation type="journal article" date="2021" name="PeerJ">
        <title>Extensive microbial diversity within the chicken gut microbiome revealed by metagenomics and culture.</title>
        <authorList>
            <person name="Gilroy R."/>
            <person name="Ravi A."/>
            <person name="Getino M."/>
            <person name="Pursley I."/>
            <person name="Horton D.L."/>
            <person name="Alikhan N.F."/>
            <person name="Baker D."/>
            <person name="Gharbi K."/>
            <person name="Hall N."/>
            <person name="Watson M."/>
            <person name="Adriaenssens E.M."/>
            <person name="Foster-Nyarko E."/>
            <person name="Jarju S."/>
            <person name="Secka A."/>
            <person name="Antonio M."/>
            <person name="Oren A."/>
            <person name="Chaudhuri R.R."/>
            <person name="La Ragione R."/>
            <person name="Hildebrand F."/>
            <person name="Pallen M.J."/>
        </authorList>
    </citation>
    <scope>NUCLEOTIDE SEQUENCE</scope>
    <source>
        <strain evidence="3">ChiGjej1B1-19959</strain>
    </source>
</reference>
<dbReference type="SUPFAM" id="SSF54211">
    <property type="entry name" value="Ribosomal protein S5 domain 2-like"/>
    <property type="match status" value="1"/>
</dbReference>
<dbReference type="InterPro" id="IPR027417">
    <property type="entry name" value="P-loop_NTPase"/>
</dbReference>
<dbReference type="InterPro" id="IPR020568">
    <property type="entry name" value="Ribosomal_Su5_D2-typ_SF"/>
</dbReference>
<dbReference type="Gene3D" id="3.30.230.10">
    <property type="match status" value="1"/>
</dbReference>
<comment type="caution">
    <text evidence="3">The sequence shown here is derived from an EMBL/GenBank/DDBJ whole genome shotgun (WGS) entry which is preliminary data.</text>
</comment>
<dbReference type="Proteomes" id="UP000824071">
    <property type="component" value="Unassembled WGS sequence"/>
</dbReference>
<evidence type="ECO:0000259" key="2">
    <source>
        <dbReference type="SMART" id="SM00382"/>
    </source>
</evidence>
<name>A0A9D1IGA4_9FIRM</name>
<dbReference type="EMBL" id="DVMW01000024">
    <property type="protein sequence ID" value="HIU35509.1"/>
    <property type="molecule type" value="Genomic_DNA"/>
</dbReference>
<sequence>MFASVSSVGLFGLEAYPVSVEADISAGLPRFDMVGLPDTAVSESRERVRAAIHNCQLDFPVSRITINLAPADVRKEGPVYDLPVLIALLKATGQLSCDTAGRAFVGELSLNGEVRHINGVLPMVLEARRASLREIYIPHANLAEGAVVEGIAVYPVRTVQELLSHLRGEQALEPVTAKDYAEYTLPPDLPDFADVMGQHEAKRALEVAAAGGHNVMMIGPPGSGKSMLAKRIPSILPDMTFEEALETTNIYSVAGALPKDVSLLRARPFRAPHHTVSPAGLSGGGAVPHPGEISLAHNGVLFLDELPEFSRTAMEILRQPIEDGKITIARVAATFSYPCSVMLVCAMNPCPCGFFGHPTHPCSCPPGAPQRYLSRVSGPLLDRLDIHVEVPPVEFDELAKTAKEEPSAAIRKRVEAARAVQQARFAGTAVPCNAKMDAAMTRKYCKPTPAAAGLLKTVFEQLGLSARAYDKILRVARTVADLAGDEQIDVQHVSEAVQYRSLDRKFWNV</sequence>
<reference evidence="3" key="1">
    <citation type="submission" date="2020-10" db="EMBL/GenBank/DDBJ databases">
        <authorList>
            <person name="Gilroy R."/>
        </authorList>
    </citation>
    <scope>NUCLEOTIDE SEQUENCE</scope>
    <source>
        <strain evidence="3">ChiGjej1B1-19959</strain>
    </source>
</reference>
<dbReference type="Pfam" id="PF13335">
    <property type="entry name" value="Mg_chelatase_C"/>
    <property type="match status" value="1"/>
</dbReference>
<dbReference type="SMART" id="SM00382">
    <property type="entry name" value="AAA"/>
    <property type="match status" value="1"/>
</dbReference>
<accession>A0A9D1IGA4</accession>
<dbReference type="InterPro" id="IPR045006">
    <property type="entry name" value="CHLI-like"/>
</dbReference>
<dbReference type="InterPro" id="IPR000523">
    <property type="entry name" value="Mg_chelatse_chII-like_cat_dom"/>
</dbReference>
<gene>
    <name evidence="3" type="ORF">IAC53_02740</name>
</gene>
<dbReference type="GO" id="GO:0005524">
    <property type="term" value="F:ATP binding"/>
    <property type="evidence" value="ECO:0007669"/>
    <property type="project" value="InterPro"/>
</dbReference>
<feature type="domain" description="AAA+ ATPase" evidence="2">
    <location>
        <begin position="211"/>
        <end position="394"/>
    </location>
</feature>
<organism evidence="3 4">
    <name type="scientific">Candidatus Fimenecus excrementigallinarum</name>
    <dbReference type="NCBI Taxonomy" id="2840816"/>
    <lineage>
        <taxon>Bacteria</taxon>
        <taxon>Bacillati</taxon>
        <taxon>Bacillota</taxon>
        <taxon>Clostridia</taxon>
        <taxon>Candidatus Fimenecus</taxon>
    </lineage>
</organism>
<evidence type="ECO:0000313" key="4">
    <source>
        <dbReference type="Proteomes" id="UP000824071"/>
    </source>
</evidence>
<dbReference type="NCBIfam" id="TIGR00368">
    <property type="entry name" value="YifB family Mg chelatase-like AAA ATPase"/>
    <property type="match status" value="1"/>
</dbReference>
<dbReference type="PRINTS" id="PR00830">
    <property type="entry name" value="ENDOLAPTASE"/>
</dbReference>
<dbReference type="PANTHER" id="PTHR32039">
    <property type="entry name" value="MAGNESIUM-CHELATASE SUBUNIT CHLI"/>
    <property type="match status" value="1"/>
</dbReference>
<dbReference type="Pfam" id="PF01078">
    <property type="entry name" value="Mg_chelatase"/>
    <property type="match status" value="1"/>
</dbReference>
<dbReference type="CDD" id="cd00009">
    <property type="entry name" value="AAA"/>
    <property type="match status" value="1"/>
</dbReference>
<dbReference type="InterPro" id="IPR025158">
    <property type="entry name" value="Mg_chelat-rel_C"/>
</dbReference>
<dbReference type="AlphaFoldDB" id="A0A9D1IGA4"/>
<dbReference type="PANTHER" id="PTHR32039:SF7">
    <property type="entry name" value="COMPETENCE PROTEIN COMM"/>
    <property type="match status" value="1"/>
</dbReference>
<evidence type="ECO:0000256" key="1">
    <source>
        <dbReference type="ARBA" id="ARBA00006354"/>
    </source>
</evidence>
<proteinExistence type="inferred from homology"/>
<dbReference type="InterPro" id="IPR004482">
    <property type="entry name" value="Mg_chelat-rel"/>
</dbReference>
<dbReference type="Pfam" id="PF13541">
    <property type="entry name" value="ChlI"/>
    <property type="match status" value="1"/>
</dbReference>
<protein>
    <submittedName>
        <fullName evidence="3">YifB family Mg chelatase-like AAA ATPase</fullName>
    </submittedName>
</protein>
<dbReference type="Gene3D" id="3.40.50.300">
    <property type="entry name" value="P-loop containing nucleotide triphosphate hydrolases"/>
    <property type="match status" value="1"/>
</dbReference>
<evidence type="ECO:0000313" key="3">
    <source>
        <dbReference type="EMBL" id="HIU35509.1"/>
    </source>
</evidence>
<dbReference type="InterPro" id="IPR014721">
    <property type="entry name" value="Ribsml_uS5_D2-typ_fold_subgr"/>
</dbReference>
<comment type="similarity">
    <text evidence="1">Belongs to the Mg-chelatase subunits D/I family. ComM subfamily.</text>
</comment>
<dbReference type="SUPFAM" id="SSF52540">
    <property type="entry name" value="P-loop containing nucleoside triphosphate hydrolases"/>
    <property type="match status" value="1"/>
</dbReference>
<dbReference type="InterPro" id="IPR003593">
    <property type="entry name" value="AAA+_ATPase"/>
</dbReference>